<gene>
    <name evidence="5" type="ORF">QYE76_033582</name>
</gene>
<comment type="pathway">
    <text evidence="1">Protein modification; protein ubiquitination.</text>
</comment>
<dbReference type="EMBL" id="JAUUTY010000007">
    <property type="protein sequence ID" value="KAK1609909.1"/>
    <property type="molecule type" value="Genomic_DNA"/>
</dbReference>
<sequence>MAPPPRPRLTPPTAAPAPPSAAAAAAQASLNAALATPRIDPWAYAQLGRSTGARTTAPPRLTLPTTAASSTPSAAAQAPPSATPSTPRAAPRFPAPGRPTLTTSACTAEVAEGGHAFLVHNYTLLKSLGVGMPVRSGAFDVGGHSWAIAFYPAGSYDSADGQHHVSVYLELLTPDAVVPAWFDLALMDQSSGQWHSILGGGGGLHAVFDATNWFWGEPSCRGSDLETPQYVRNGSLAIRCDVRVVTPRPWVPQPVTPMVTQPVTPMITQPVTPMITPMITPPGLPEDLGRLLEEKHGCDVTVRVRGEAVPAHGAILAARSPLLRKKLLDAAAATDKAKTKTKTRPPPPPSVEITMGDDMEPAVFRALLHFIYTDDLEVPPPPVADDGGEGRAEFLRRMFLAADGCGVEALKWHCESLLCGILSNRTLSATMAFADRHRCDRLRAACAAAVGNFSAGPKRGRDDGMGDSRAYHYKHLKKN</sequence>
<name>A0AAD8QXV1_LOLMU</name>
<evidence type="ECO:0000259" key="4">
    <source>
        <dbReference type="PROSITE" id="PS50144"/>
    </source>
</evidence>
<dbReference type="InterPro" id="IPR000210">
    <property type="entry name" value="BTB/POZ_dom"/>
</dbReference>
<dbReference type="SMART" id="SM00225">
    <property type="entry name" value="BTB"/>
    <property type="match status" value="1"/>
</dbReference>
<dbReference type="AlphaFoldDB" id="A0AAD8QXV1"/>
<dbReference type="PROSITE" id="PS50144">
    <property type="entry name" value="MATH"/>
    <property type="match status" value="1"/>
</dbReference>
<feature type="region of interest" description="Disordered" evidence="2">
    <location>
        <begin position="1"/>
        <end position="29"/>
    </location>
</feature>
<feature type="region of interest" description="Disordered" evidence="2">
    <location>
        <begin position="333"/>
        <end position="355"/>
    </location>
</feature>
<dbReference type="InterPro" id="IPR008974">
    <property type="entry name" value="TRAF-like"/>
</dbReference>
<dbReference type="GO" id="GO:0016567">
    <property type="term" value="P:protein ubiquitination"/>
    <property type="evidence" value="ECO:0007669"/>
    <property type="project" value="InterPro"/>
</dbReference>
<evidence type="ECO:0000256" key="2">
    <source>
        <dbReference type="SAM" id="MobiDB-lite"/>
    </source>
</evidence>
<evidence type="ECO:0000313" key="6">
    <source>
        <dbReference type="Proteomes" id="UP001231189"/>
    </source>
</evidence>
<dbReference type="PANTHER" id="PTHR26379">
    <property type="entry name" value="BTB/POZ AND MATH DOMAIN-CONTAINING PROTEIN 1"/>
    <property type="match status" value="1"/>
</dbReference>
<dbReference type="Gene3D" id="2.60.210.10">
    <property type="entry name" value="Apoptosis, Tumor Necrosis Factor Receptor Associated Protein 2, Chain A"/>
    <property type="match status" value="1"/>
</dbReference>
<feature type="domain" description="BTB" evidence="3">
    <location>
        <begin position="298"/>
        <end position="380"/>
    </location>
</feature>
<dbReference type="Pfam" id="PF22486">
    <property type="entry name" value="MATH_2"/>
    <property type="match status" value="1"/>
</dbReference>
<dbReference type="InterPro" id="IPR002083">
    <property type="entry name" value="MATH/TRAF_dom"/>
</dbReference>
<dbReference type="SUPFAM" id="SSF49599">
    <property type="entry name" value="TRAF domain-like"/>
    <property type="match status" value="1"/>
</dbReference>
<evidence type="ECO:0000256" key="1">
    <source>
        <dbReference type="ARBA" id="ARBA00004906"/>
    </source>
</evidence>
<evidence type="ECO:0000313" key="5">
    <source>
        <dbReference type="EMBL" id="KAK1609909.1"/>
    </source>
</evidence>
<dbReference type="PROSITE" id="PS50097">
    <property type="entry name" value="BTB"/>
    <property type="match status" value="1"/>
</dbReference>
<accession>A0AAD8QXV1</accession>
<dbReference type="Gene3D" id="3.30.710.10">
    <property type="entry name" value="Potassium Channel Kv1.1, Chain A"/>
    <property type="match status" value="1"/>
</dbReference>
<reference evidence="5" key="1">
    <citation type="submission" date="2023-07" db="EMBL/GenBank/DDBJ databases">
        <title>A chromosome-level genome assembly of Lolium multiflorum.</title>
        <authorList>
            <person name="Chen Y."/>
            <person name="Copetti D."/>
            <person name="Kolliker R."/>
            <person name="Studer B."/>
        </authorList>
    </citation>
    <scope>NUCLEOTIDE SEQUENCE</scope>
    <source>
        <strain evidence="5">02402/16</strain>
        <tissue evidence="5">Leaf</tissue>
    </source>
</reference>
<keyword evidence="6" id="KW-1185">Reference proteome</keyword>
<organism evidence="5 6">
    <name type="scientific">Lolium multiflorum</name>
    <name type="common">Italian ryegrass</name>
    <name type="synonym">Lolium perenne subsp. multiflorum</name>
    <dbReference type="NCBI Taxonomy" id="4521"/>
    <lineage>
        <taxon>Eukaryota</taxon>
        <taxon>Viridiplantae</taxon>
        <taxon>Streptophyta</taxon>
        <taxon>Embryophyta</taxon>
        <taxon>Tracheophyta</taxon>
        <taxon>Spermatophyta</taxon>
        <taxon>Magnoliopsida</taxon>
        <taxon>Liliopsida</taxon>
        <taxon>Poales</taxon>
        <taxon>Poaceae</taxon>
        <taxon>BOP clade</taxon>
        <taxon>Pooideae</taxon>
        <taxon>Poodae</taxon>
        <taxon>Poeae</taxon>
        <taxon>Poeae Chloroplast Group 2 (Poeae type)</taxon>
        <taxon>Loliodinae</taxon>
        <taxon>Loliinae</taxon>
        <taxon>Lolium</taxon>
    </lineage>
</organism>
<dbReference type="Pfam" id="PF00651">
    <property type="entry name" value="BTB"/>
    <property type="match status" value="1"/>
</dbReference>
<comment type="caution">
    <text evidence="5">The sequence shown here is derived from an EMBL/GenBank/DDBJ whole genome shotgun (WGS) entry which is preliminary data.</text>
</comment>
<dbReference type="InterPro" id="IPR011333">
    <property type="entry name" value="SKP1/BTB/POZ_sf"/>
</dbReference>
<dbReference type="Proteomes" id="UP001231189">
    <property type="component" value="Unassembled WGS sequence"/>
</dbReference>
<feature type="compositionally biased region" description="Low complexity" evidence="2">
    <location>
        <begin position="53"/>
        <end position="92"/>
    </location>
</feature>
<dbReference type="PANTHER" id="PTHR26379:SF187">
    <property type="entry name" value="OS07G0655300 PROTEIN"/>
    <property type="match status" value="1"/>
</dbReference>
<feature type="domain" description="MATH" evidence="4">
    <location>
        <begin position="112"/>
        <end position="242"/>
    </location>
</feature>
<proteinExistence type="predicted"/>
<dbReference type="InterPro" id="IPR045005">
    <property type="entry name" value="BPM1-6"/>
</dbReference>
<dbReference type="SUPFAM" id="SSF54695">
    <property type="entry name" value="POZ domain"/>
    <property type="match status" value="1"/>
</dbReference>
<evidence type="ECO:0000259" key="3">
    <source>
        <dbReference type="PROSITE" id="PS50097"/>
    </source>
</evidence>
<protein>
    <submittedName>
        <fullName evidence="5">Uncharacterized protein</fullName>
    </submittedName>
</protein>
<dbReference type="CDD" id="cd00121">
    <property type="entry name" value="MATH"/>
    <property type="match status" value="1"/>
</dbReference>
<feature type="region of interest" description="Disordered" evidence="2">
    <location>
        <begin position="50"/>
        <end position="101"/>
    </location>
</feature>
<feature type="compositionally biased region" description="Pro residues" evidence="2">
    <location>
        <begin position="1"/>
        <end position="19"/>
    </location>
</feature>
<feature type="compositionally biased region" description="Low complexity" evidence="2">
    <location>
        <begin position="20"/>
        <end position="29"/>
    </location>
</feature>